<dbReference type="EMBL" id="JBBKAI010000002">
    <property type="protein sequence ID" value="MEJ8661961.1"/>
    <property type="molecule type" value="Genomic_DNA"/>
</dbReference>
<sequence length="548" mass="58855">MHIPGSTPGRGRYAAATAAAVILTTVFTGPGPAPRPGPADGTAPSGPVAPLEWSPCPESAGFECATAKVPLDHREPAGRTIELAVVKRKATGPGTRIGTVFFNPGGPGGAGTEALPVWYDLFPEQVRQRFDVVSWDPRGVGASTAVRCFGTPEDAVDWQQRIPSGFPVGEQEQRTWIAAYADLGRRCEQRDPQLLRHVSTTDTARDLDRLRQAVGDPQLNYLGVSYGSFLGAVYANLFPAKVRAMVLDGNIDPVGWVNSGAKSEPRLSTFLRDEVDLGSAATLKQFLTLCGRATADRCDFSAGGPEATRTKFEQLMRRLEQRAQGTWTYARTVTTLLSNLYAVDPQWSAMAATLQDLWQWRAPEESPSPDGPLTYPGYEQIEAVRCAESPNPRDPLRYPALEEFSRARAGDLGRAVAWASEPCATWPVTAADSYTGPWNRPTAHPVLVVNTRYDPATPYRGALAMTRRLSDARLLTVDGYGHSSLVNPSLCVDAYESRYFVDGVLPPVGATCRQDVVPFAKPRPNGGIDSGGGGTAGQARAAGSRGGK</sequence>
<proteinExistence type="predicted"/>
<gene>
    <name evidence="1" type="ORF">WKI58_36595</name>
</gene>
<evidence type="ECO:0000313" key="2">
    <source>
        <dbReference type="Proteomes" id="UP001375539"/>
    </source>
</evidence>
<organism evidence="1 2">
    <name type="scientific">Streptomyces pratisoli</name>
    <dbReference type="NCBI Taxonomy" id="3139917"/>
    <lineage>
        <taxon>Bacteria</taxon>
        <taxon>Bacillati</taxon>
        <taxon>Actinomycetota</taxon>
        <taxon>Actinomycetes</taxon>
        <taxon>Kitasatosporales</taxon>
        <taxon>Streptomycetaceae</taxon>
        <taxon>Streptomyces</taxon>
    </lineage>
</organism>
<accession>A0ACC6QU90</accession>
<protein>
    <submittedName>
        <fullName evidence="1">Alpha/beta hydrolase</fullName>
    </submittedName>
</protein>
<evidence type="ECO:0000313" key="1">
    <source>
        <dbReference type="EMBL" id="MEJ8661961.1"/>
    </source>
</evidence>
<comment type="caution">
    <text evidence="1">The sequence shown here is derived from an EMBL/GenBank/DDBJ whole genome shotgun (WGS) entry which is preliminary data.</text>
</comment>
<keyword evidence="2" id="KW-1185">Reference proteome</keyword>
<keyword evidence="1" id="KW-0378">Hydrolase</keyword>
<reference evidence="1" key="1">
    <citation type="submission" date="2024-03" db="EMBL/GenBank/DDBJ databases">
        <title>Novel Streptomyces species of biotechnological and ecological value are a feature of Machair soil.</title>
        <authorList>
            <person name="Prole J.R."/>
            <person name="Goodfellow M."/>
            <person name="Allenby N."/>
            <person name="Ward A.C."/>
        </authorList>
    </citation>
    <scope>NUCLEOTIDE SEQUENCE</scope>
    <source>
        <strain evidence="1">MS1.AVA.4</strain>
    </source>
</reference>
<name>A0ACC6QU90_9ACTN</name>
<dbReference type="Proteomes" id="UP001375539">
    <property type="component" value="Unassembled WGS sequence"/>
</dbReference>